<comment type="caution">
    <text evidence="2">The sequence shown here is derived from an EMBL/GenBank/DDBJ whole genome shotgun (WGS) entry which is preliminary data.</text>
</comment>
<evidence type="ECO:0000313" key="3">
    <source>
        <dbReference type="Proteomes" id="UP000644699"/>
    </source>
</evidence>
<accession>A0A917EAR5</accession>
<dbReference type="SUPFAM" id="SSF47598">
    <property type="entry name" value="Ribbon-helix-helix"/>
    <property type="match status" value="1"/>
</dbReference>
<sequence length="93" mass="10490">MATIEIIIPEKMLEWVRAQVEEGFYVDAGDYIRHLIRNDQMVEGEEFVELVEFEEALNQGLLGHAEATVIEAEEVAASEDEGKPSGKKQGKKR</sequence>
<evidence type="ECO:0000313" key="2">
    <source>
        <dbReference type="EMBL" id="GGE19676.1"/>
    </source>
</evidence>
<evidence type="ECO:0008006" key="4">
    <source>
        <dbReference type="Google" id="ProtNLM"/>
    </source>
</evidence>
<dbReference type="GO" id="GO:0006355">
    <property type="term" value="P:regulation of DNA-templated transcription"/>
    <property type="evidence" value="ECO:0007669"/>
    <property type="project" value="InterPro"/>
</dbReference>
<proteinExistence type="predicted"/>
<dbReference type="InterPro" id="IPR038296">
    <property type="entry name" value="ParD_sf"/>
</dbReference>
<dbReference type="Proteomes" id="UP000644699">
    <property type="component" value="Unassembled WGS sequence"/>
</dbReference>
<dbReference type="Gene3D" id="6.10.10.120">
    <property type="entry name" value="Antitoxin ParD1-like"/>
    <property type="match status" value="1"/>
</dbReference>
<dbReference type="AlphaFoldDB" id="A0A917EAR5"/>
<feature type="region of interest" description="Disordered" evidence="1">
    <location>
        <begin position="74"/>
        <end position="93"/>
    </location>
</feature>
<evidence type="ECO:0000256" key="1">
    <source>
        <dbReference type="SAM" id="MobiDB-lite"/>
    </source>
</evidence>
<protein>
    <recommendedName>
        <fullName evidence="4">CopG family transcriptional regulator</fullName>
    </recommendedName>
</protein>
<keyword evidence="3" id="KW-1185">Reference proteome</keyword>
<dbReference type="RefSeq" id="WP_188912276.1">
    <property type="nucleotide sequence ID" value="NZ_BMIQ01000008.1"/>
</dbReference>
<reference evidence="2" key="2">
    <citation type="submission" date="2020-09" db="EMBL/GenBank/DDBJ databases">
        <authorList>
            <person name="Sun Q."/>
            <person name="Zhou Y."/>
        </authorList>
    </citation>
    <scope>NUCLEOTIDE SEQUENCE</scope>
    <source>
        <strain evidence="2">CGMCC 1.15367</strain>
    </source>
</reference>
<dbReference type="InterPro" id="IPR010985">
    <property type="entry name" value="Ribbon_hlx_hlx"/>
</dbReference>
<reference evidence="2" key="1">
    <citation type="journal article" date="2014" name="Int. J. Syst. Evol. Microbiol.">
        <title>Complete genome sequence of Corynebacterium casei LMG S-19264T (=DSM 44701T), isolated from a smear-ripened cheese.</title>
        <authorList>
            <consortium name="US DOE Joint Genome Institute (JGI-PGF)"/>
            <person name="Walter F."/>
            <person name="Albersmeier A."/>
            <person name="Kalinowski J."/>
            <person name="Ruckert C."/>
        </authorList>
    </citation>
    <scope>NUCLEOTIDE SEQUENCE</scope>
    <source>
        <strain evidence="2">CGMCC 1.15367</strain>
    </source>
</reference>
<gene>
    <name evidence="2" type="ORF">GCM10011390_43660</name>
</gene>
<dbReference type="EMBL" id="BMIQ01000008">
    <property type="protein sequence ID" value="GGE19676.1"/>
    <property type="molecule type" value="Genomic_DNA"/>
</dbReference>
<organism evidence="2 3">
    <name type="scientific">Aureimonas endophytica</name>
    <dbReference type="NCBI Taxonomy" id="2027858"/>
    <lineage>
        <taxon>Bacteria</taxon>
        <taxon>Pseudomonadati</taxon>
        <taxon>Pseudomonadota</taxon>
        <taxon>Alphaproteobacteria</taxon>
        <taxon>Hyphomicrobiales</taxon>
        <taxon>Aurantimonadaceae</taxon>
        <taxon>Aureimonas</taxon>
    </lineage>
</organism>
<name>A0A917EAR5_9HYPH</name>